<feature type="region of interest" description="Disordered" evidence="8">
    <location>
        <begin position="543"/>
        <end position="576"/>
    </location>
</feature>
<evidence type="ECO:0000256" key="4">
    <source>
        <dbReference type="ARBA" id="ARBA00022490"/>
    </source>
</evidence>
<feature type="compositionally biased region" description="Low complexity" evidence="8">
    <location>
        <begin position="876"/>
        <end position="891"/>
    </location>
</feature>
<feature type="region of interest" description="Disordered" evidence="8">
    <location>
        <begin position="712"/>
        <end position="946"/>
    </location>
</feature>
<comment type="similarity">
    <text evidence="3">Belongs to the INCENP family.</text>
</comment>
<evidence type="ECO:0000313" key="10">
    <source>
        <dbReference type="EMBL" id="KAH8997287.1"/>
    </source>
</evidence>
<feature type="compositionally biased region" description="Basic and acidic residues" evidence="8">
    <location>
        <begin position="733"/>
        <end position="807"/>
    </location>
</feature>
<feature type="region of interest" description="Disordered" evidence="8">
    <location>
        <begin position="608"/>
        <end position="697"/>
    </location>
</feature>
<feature type="region of interest" description="Disordered" evidence="8">
    <location>
        <begin position="157"/>
        <end position="177"/>
    </location>
</feature>
<feature type="compositionally biased region" description="Polar residues" evidence="8">
    <location>
        <begin position="608"/>
        <end position="618"/>
    </location>
</feature>
<feature type="compositionally biased region" description="Basic and acidic residues" evidence="8">
    <location>
        <begin position="1003"/>
        <end position="1018"/>
    </location>
</feature>
<keyword evidence="5" id="KW-0159">Chromosome partition</keyword>
<dbReference type="Proteomes" id="UP001201163">
    <property type="component" value="Unassembled WGS sequence"/>
</dbReference>
<evidence type="ECO:0000256" key="3">
    <source>
        <dbReference type="ARBA" id="ARBA00010042"/>
    </source>
</evidence>
<evidence type="ECO:0000256" key="8">
    <source>
        <dbReference type="SAM" id="MobiDB-lite"/>
    </source>
</evidence>
<proteinExistence type="inferred from homology"/>
<feature type="domain" description="Inner centromere protein ARK-binding" evidence="9">
    <location>
        <begin position="926"/>
        <end position="981"/>
    </location>
</feature>
<organism evidence="10 11">
    <name type="scientific">Lactarius akahatsu</name>
    <dbReference type="NCBI Taxonomy" id="416441"/>
    <lineage>
        <taxon>Eukaryota</taxon>
        <taxon>Fungi</taxon>
        <taxon>Dikarya</taxon>
        <taxon>Basidiomycota</taxon>
        <taxon>Agaricomycotina</taxon>
        <taxon>Agaricomycetes</taxon>
        <taxon>Russulales</taxon>
        <taxon>Russulaceae</taxon>
        <taxon>Lactarius</taxon>
    </lineage>
</organism>
<feature type="compositionally biased region" description="Polar residues" evidence="8">
    <location>
        <begin position="426"/>
        <end position="436"/>
    </location>
</feature>
<feature type="region of interest" description="Disordered" evidence="8">
    <location>
        <begin position="417"/>
        <end position="458"/>
    </location>
</feature>
<feature type="compositionally biased region" description="Polar residues" evidence="8">
    <location>
        <begin position="680"/>
        <end position="695"/>
    </location>
</feature>
<dbReference type="GO" id="GO:0005634">
    <property type="term" value="C:nucleus"/>
    <property type="evidence" value="ECO:0007669"/>
    <property type="project" value="UniProtKB-SubCell"/>
</dbReference>
<evidence type="ECO:0000256" key="1">
    <source>
        <dbReference type="ARBA" id="ARBA00004123"/>
    </source>
</evidence>
<accession>A0AAD4QAU9</accession>
<sequence>MTSGILRWTSSIKDSMINDPGRQFFEDQVQSQGFLFLEEYIDNIWAAAKQDSFVDLVKTPGRRRVSPQKTRTAVNAHVLPDETDVFQSHFSKSSPPPLASIAERSDHTIDLSPEIRRSHSAIVEEEEDIEEDVVASLPPDPLASPAFVDTSVPLREEASGAGIPRNPSLPNFPSLAAPSPLRKSTWNLRESSVEPNQATTPGTGLTGHHTSWLAKVREAKAMEVTIKRASVAPASLVAHSGGVKRKSGDIELPGQLHHNDEHEERKVKIPKTSSPDVIETVDFESRPSTTSALQSQAVDVHIAKSADSSAPSLQADSEADLMAPMRKAIESLRARTGKSVAGNFVEASTQERLGVDAEVAKADVHPLLNPLYPPSTRDTLATEAIIRVPTPPKSGQQVAEPNIFAASHEAGKRLSLSDLVPKHEQSNATKRTSTNESSISTTPPDSPPAMKKTTFFAPGGPVFNKPPPVFVPPPAAVPKLSPSVGSDVLKGHTSELPGYALGAPFGLGLHPTKLSRSPPLALLSGQSTQSSSFSDNVFESQNNVPAWVPDSQDTQATSQESLPVLEKREHPADLDDDDSWRLDDKFAATNQMWTPFAGVTAVEDSMTWSTVPSQSQMGGKSPRQDPTESGMAAATRSQQFQDAIDESDEDMDVDDDIKSDTMDAGKQTVGHLTANHDATKSQLSVASSSGESSQPVGFFGQATKLVTSMLGVSKKTKTEPPKSIQLAAAAAKKQQEEQDRKAARLKDMEARRQAVLQKKVDEEKIKADEEEKKAKDSADRRKKEREENTGKRPLVKADSKHLEEDNKKKKMVVEVPKAKPPSKEKKEAPPTRIRKPSQTTSVRAVTVTKQPSTTSLNQTTGSKAALMEKPAVKATPAPASAKGKGKAPAGSEDAPSKKAMQSQKAMHKRPDAEPPVTSEMIELPEPNSEYSDSEDENRARKFDAPVWTQSPELRAALESQSRVNPDDIFGPVRPLRMEDIFRNRTSRFRARTSSANWSGPDGLKQEEEREYARRMGFR</sequence>
<keyword evidence="6" id="KW-0206">Cytoskeleton</keyword>
<protein>
    <recommendedName>
        <fullName evidence="9">Inner centromere protein ARK-binding domain-containing protein</fullName>
    </recommendedName>
</protein>
<feature type="compositionally biased region" description="Acidic residues" evidence="8">
    <location>
        <begin position="643"/>
        <end position="655"/>
    </location>
</feature>
<keyword evidence="4" id="KW-0963">Cytoplasm</keyword>
<comment type="caution">
    <text evidence="10">The sequence shown here is derived from an EMBL/GenBank/DDBJ whole genome shotgun (WGS) entry which is preliminary data.</text>
</comment>
<dbReference type="GO" id="GO:0007059">
    <property type="term" value="P:chromosome segregation"/>
    <property type="evidence" value="ECO:0007669"/>
    <property type="project" value="UniProtKB-KW"/>
</dbReference>
<feature type="compositionally biased region" description="Polar residues" evidence="8">
    <location>
        <begin position="836"/>
        <end position="862"/>
    </location>
</feature>
<dbReference type="InterPro" id="IPR005635">
    <property type="entry name" value="Inner_centromere_prot_ARK-bd"/>
</dbReference>
<keyword evidence="7" id="KW-0539">Nucleus</keyword>
<evidence type="ECO:0000256" key="7">
    <source>
        <dbReference type="ARBA" id="ARBA00023242"/>
    </source>
</evidence>
<dbReference type="EMBL" id="JAKELL010000007">
    <property type="protein sequence ID" value="KAH8997287.1"/>
    <property type="molecule type" value="Genomic_DNA"/>
</dbReference>
<evidence type="ECO:0000313" key="11">
    <source>
        <dbReference type="Proteomes" id="UP001201163"/>
    </source>
</evidence>
<evidence type="ECO:0000259" key="9">
    <source>
        <dbReference type="Pfam" id="PF03941"/>
    </source>
</evidence>
<feature type="compositionally biased region" description="Polar residues" evidence="8">
    <location>
        <begin position="551"/>
        <end position="561"/>
    </location>
</feature>
<feature type="region of interest" description="Disordered" evidence="8">
    <location>
        <begin position="991"/>
        <end position="1018"/>
    </location>
</feature>
<evidence type="ECO:0000256" key="5">
    <source>
        <dbReference type="ARBA" id="ARBA00022829"/>
    </source>
</evidence>
<dbReference type="GO" id="GO:0005819">
    <property type="term" value="C:spindle"/>
    <property type="evidence" value="ECO:0007669"/>
    <property type="project" value="UniProtKB-SubCell"/>
</dbReference>
<dbReference type="PANTHER" id="PTHR13142">
    <property type="entry name" value="INNER CENTROMERE PROTEIN"/>
    <property type="match status" value="1"/>
</dbReference>
<feature type="region of interest" description="Disordered" evidence="8">
    <location>
        <begin position="244"/>
        <end position="264"/>
    </location>
</feature>
<evidence type="ECO:0000256" key="6">
    <source>
        <dbReference type="ARBA" id="ARBA00023212"/>
    </source>
</evidence>
<name>A0AAD4QAU9_9AGAM</name>
<feature type="compositionally biased region" description="Basic and acidic residues" evidence="8">
    <location>
        <begin position="565"/>
        <end position="576"/>
    </location>
</feature>
<evidence type="ECO:0000256" key="2">
    <source>
        <dbReference type="ARBA" id="ARBA00004186"/>
    </source>
</evidence>
<dbReference type="AlphaFoldDB" id="A0AAD4QAU9"/>
<keyword evidence="11" id="KW-1185">Reference proteome</keyword>
<dbReference type="Pfam" id="PF03941">
    <property type="entry name" value="INCENP_ARK-bind"/>
    <property type="match status" value="1"/>
</dbReference>
<dbReference type="PANTHER" id="PTHR13142:SF1">
    <property type="entry name" value="INNER CENTROMERE PROTEIN"/>
    <property type="match status" value="1"/>
</dbReference>
<reference evidence="10" key="1">
    <citation type="submission" date="2022-01" db="EMBL/GenBank/DDBJ databases">
        <title>Comparative genomics reveals a dynamic genome evolution in the ectomycorrhizal milk-cap (Lactarius) mushrooms.</title>
        <authorList>
            <consortium name="DOE Joint Genome Institute"/>
            <person name="Lebreton A."/>
            <person name="Tang N."/>
            <person name="Kuo A."/>
            <person name="LaButti K."/>
            <person name="Drula E."/>
            <person name="Barry K."/>
            <person name="Clum A."/>
            <person name="Lipzen A."/>
            <person name="Mousain D."/>
            <person name="Ng V."/>
            <person name="Wang R."/>
            <person name="Wang X."/>
            <person name="Dai Y."/>
            <person name="Henrissat B."/>
            <person name="Grigoriev I.V."/>
            <person name="Guerin-Laguette A."/>
            <person name="Yu F."/>
            <person name="Martin F.M."/>
        </authorList>
    </citation>
    <scope>NUCLEOTIDE SEQUENCE</scope>
    <source>
        <strain evidence="10">QP</strain>
    </source>
</reference>
<gene>
    <name evidence="10" type="ORF">EDB92DRAFT_1838975</name>
</gene>
<comment type="subcellular location">
    <subcellularLocation>
        <location evidence="2">Cytoplasm</location>
        <location evidence="2">Cytoskeleton</location>
        <location evidence="2">Spindle</location>
    </subcellularLocation>
    <subcellularLocation>
        <location evidence="1">Nucleus</location>
    </subcellularLocation>
</comment>